<keyword evidence="3" id="KW-1185">Reference proteome</keyword>
<dbReference type="STRING" id="84531.LA76x_1696"/>
<dbReference type="EMBL" id="CP011129">
    <property type="protein sequence ID" value="ALN79852.1"/>
    <property type="molecule type" value="Genomic_DNA"/>
</dbReference>
<dbReference type="AlphaFoldDB" id="A0A0S2F8H7"/>
<dbReference type="PATRIC" id="fig|84531.8.peg.1726"/>
<accession>A0A0S2F8H7</accession>
<reference evidence="2 3" key="1">
    <citation type="journal article" date="2015" name="BMC Genomics">
        <title>Comparative genomics and metabolic profiling of the genus Lysobacter.</title>
        <authorList>
            <person name="de Bruijn I."/>
            <person name="Cheng X."/>
            <person name="de Jager V."/>
            <person name="Exposito R.G."/>
            <person name="Watrous J."/>
            <person name="Patel N."/>
            <person name="Postma J."/>
            <person name="Dorrestein P.C."/>
            <person name="Kobayashi D."/>
            <person name="Raaijmakers J.M."/>
        </authorList>
    </citation>
    <scope>NUCLEOTIDE SEQUENCE [LARGE SCALE GENOMIC DNA]</scope>
    <source>
        <strain evidence="2 3">76</strain>
    </source>
</reference>
<organism evidence="2 3">
    <name type="scientific">Lysobacter antibioticus</name>
    <dbReference type="NCBI Taxonomy" id="84531"/>
    <lineage>
        <taxon>Bacteria</taxon>
        <taxon>Pseudomonadati</taxon>
        <taxon>Pseudomonadota</taxon>
        <taxon>Gammaproteobacteria</taxon>
        <taxon>Lysobacterales</taxon>
        <taxon>Lysobacteraceae</taxon>
        <taxon>Lysobacter</taxon>
    </lineage>
</organism>
<name>A0A0S2F8H7_LYSAN</name>
<dbReference type="Proteomes" id="UP000060787">
    <property type="component" value="Chromosome"/>
</dbReference>
<proteinExistence type="predicted"/>
<sequence length="46" mass="5288">MRGRRLRISRPASPAAQGRRSGDCVHPGRRRTNPAALRKRPDRRKL</sequence>
<feature type="compositionally biased region" description="Basic residues" evidence="1">
    <location>
        <begin position="27"/>
        <end position="46"/>
    </location>
</feature>
<evidence type="ECO:0000313" key="3">
    <source>
        <dbReference type="Proteomes" id="UP000060787"/>
    </source>
</evidence>
<feature type="region of interest" description="Disordered" evidence="1">
    <location>
        <begin position="1"/>
        <end position="46"/>
    </location>
</feature>
<dbReference type="KEGG" id="lab:LA76x_1696"/>
<protein>
    <submittedName>
        <fullName evidence="2">Uncharacterized protein</fullName>
    </submittedName>
</protein>
<gene>
    <name evidence="2" type="ORF">LA76x_1696</name>
</gene>
<evidence type="ECO:0000313" key="2">
    <source>
        <dbReference type="EMBL" id="ALN79852.1"/>
    </source>
</evidence>
<evidence type="ECO:0000256" key="1">
    <source>
        <dbReference type="SAM" id="MobiDB-lite"/>
    </source>
</evidence>